<keyword evidence="3 10" id="KW-0677">Repeat</keyword>
<accession>A0A1I1IME7</accession>
<dbReference type="Pfam" id="PF07724">
    <property type="entry name" value="AAA_2"/>
    <property type="match status" value="1"/>
</dbReference>
<evidence type="ECO:0000256" key="3">
    <source>
        <dbReference type="ARBA" id="ARBA00022737"/>
    </source>
</evidence>
<keyword evidence="5 11" id="KW-0067">ATP-binding</keyword>
<comment type="subcellular location">
    <subcellularLocation>
        <location evidence="1 12">Cytoplasm</location>
    </subcellularLocation>
</comment>
<dbReference type="FunFam" id="3.40.50.300:FF:000025">
    <property type="entry name" value="ATP-dependent Clp protease subunit"/>
    <property type="match status" value="1"/>
</dbReference>
<dbReference type="InterPro" id="IPR003959">
    <property type="entry name" value="ATPase_AAA_core"/>
</dbReference>
<evidence type="ECO:0000256" key="1">
    <source>
        <dbReference type="ARBA" id="ARBA00004496"/>
    </source>
</evidence>
<dbReference type="GO" id="GO:0005737">
    <property type="term" value="C:cytoplasm"/>
    <property type="evidence" value="ECO:0007669"/>
    <property type="project" value="UniProtKB-SubCell"/>
</dbReference>
<dbReference type="Gene3D" id="1.10.8.60">
    <property type="match status" value="1"/>
</dbReference>
<feature type="region of interest" description="Disordered" evidence="13">
    <location>
        <begin position="857"/>
        <end position="877"/>
    </location>
</feature>
<dbReference type="PROSITE" id="PS51903">
    <property type="entry name" value="CLP_R"/>
    <property type="match status" value="1"/>
</dbReference>
<keyword evidence="15" id="KW-0645">Protease</keyword>
<dbReference type="InterPro" id="IPR027417">
    <property type="entry name" value="P-loop_NTPase"/>
</dbReference>
<name>A0A1I1IME7_9ACTN</name>
<dbReference type="FunFam" id="1.10.8.60:FF:000017">
    <property type="entry name" value="ATP-dependent chaperone ClpB"/>
    <property type="match status" value="1"/>
</dbReference>
<dbReference type="Proteomes" id="UP000199022">
    <property type="component" value="Unassembled WGS sequence"/>
</dbReference>
<dbReference type="SMART" id="SM00382">
    <property type="entry name" value="AAA"/>
    <property type="match status" value="2"/>
</dbReference>
<dbReference type="InterPro" id="IPR019489">
    <property type="entry name" value="Clp_ATPase_C"/>
</dbReference>
<dbReference type="Gene3D" id="1.10.1780.10">
    <property type="entry name" value="Clp, N-terminal domain"/>
    <property type="match status" value="1"/>
</dbReference>
<dbReference type="OrthoDB" id="9803641at2"/>
<dbReference type="PRINTS" id="PR00300">
    <property type="entry name" value="CLPPROTEASEA"/>
</dbReference>
<dbReference type="EMBL" id="FOMD01000001">
    <property type="protein sequence ID" value="SFC34943.1"/>
    <property type="molecule type" value="Genomic_DNA"/>
</dbReference>
<evidence type="ECO:0000313" key="16">
    <source>
        <dbReference type="Proteomes" id="UP000199022"/>
    </source>
</evidence>
<dbReference type="SUPFAM" id="SSF81923">
    <property type="entry name" value="Double Clp-N motif"/>
    <property type="match status" value="1"/>
</dbReference>
<evidence type="ECO:0000256" key="13">
    <source>
        <dbReference type="SAM" id="MobiDB-lite"/>
    </source>
</evidence>
<dbReference type="GO" id="GO:0016887">
    <property type="term" value="F:ATP hydrolysis activity"/>
    <property type="evidence" value="ECO:0007669"/>
    <property type="project" value="InterPro"/>
</dbReference>
<keyword evidence="12" id="KW-0963">Cytoplasm</keyword>
<dbReference type="CDD" id="cd19499">
    <property type="entry name" value="RecA-like_ClpB_Hsp104-like"/>
    <property type="match status" value="1"/>
</dbReference>
<dbReference type="InterPro" id="IPR018368">
    <property type="entry name" value="ClpA/B_CS1"/>
</dbReference>
<evidence type="ECO:0000256" key="8">
    <source>
        <dbReference type="ARBA" id="ARBA00023186"/>
    </source>
</evidence>
<dbReference type="PANTHER" id="PTHR11638">
    <property type="entry name" value="ATP-DEPENDENT CLP PROTEASE"/>
    <property type="match status" value="1"/>
</dbReference>
<reference evidence="16" key="1">
    <citation type="submission" date="2016-10" db="EMBL/GenBank/DDBJ databases">
        <authorList>
            <person name="Varghese N."/>
            <person name="Submissions S."/>
        </authorList>
    </citation>
    <scope>NUCLEOTIDE SEQUENCE [LARGE SCALE GENOMIC DNA]</scope>
    <source>
        <strain evidence="16">DSM 45962</strain>
    </source>
</reference>
<dbReference type="InterPro" id="IPR028299">
    <property type="entry name" value="ClpA/B_CS2"/>
</dbReference>
<keyword evidence="4 11" id="KW-0547">Nucleotide-binding</keyword>
<evidence type="ECO:0000313" key="15">
    <source>
        <dbReference type="EMBL" id="SFC34943.1"/>
    </source>
</evidence>
<dbReference type="InterPro" id="IPR004176">
    <property type="entry name" value="Clp_R_N"/>
</dbReference>
<dbReference type="InterPro" id="IPR017730">
    <property type="entry name" value="Chaperonin_ClpB"/>
</dbReference>
<evidence type="ECO:0000259" key="14">
    <source>
        <dbReference type="PROSITE" id="PS51903"/>
    </source>
</evidence>
<dbReference type="AlphaFoldDB" id="A0A1I1IME7"/>
<dbReference type="FunFam" id="3.40.50.300:FF:000010">
    <property type="entry name" value="Chaperone clpB 1, putative"/>
    <property type="match status" value="1"/>
</dbReference>
<organism evidence="15 16">
    <name type="scientific">Klenkia taihuensis</name>
    <dbReference type="NCBI Taxonomy" id="1225127"/>
    <lineage>
        <taxon>Bacteria</taxon>
        <taxon>Bacillati</taxon>
        <taxon>Actinomycetota</taxon>
        <taxon>Actinomycetes</taxon>
        <taxon>Geodermatophilales</taxon>
        <taxon>Geodermatophilaceae</taxon>
        <taxon>Klenkia</taxon>
    </lineage>
</organism>
<evidence type="ECO:0000256" key="12">
    <source>
        <dbReference type="RuleBase" id="RU362034"/>
    </source>
</evidence>
<dbReference type="FunFam" id="3.40.50.300:FF:000120">
    <property type="entry name" value="ATP-dependent chaperone ClpB"/>
    <property type="match status" value="1"/>
</dbReference>
<dbReference type="InterPro" id="IPR003593">
    <property type="entry name" value="AAA+_ATPase"/>
</dbReference>
<gene>
    <name evidence="12" type="primary">clpB</name>
    <name evidence="15" type="ORF">SAMN05661030_0747</name>
</gene>
<dbReference type="SMART" id="SM01086">
    <property type="entry name" value="ClpB_D2-small"/>
    <property type="match status" value="1"/>
</dbReference>
<dbReference type="GO" id="GO:0005524">
    <property type="term" value="F:ATP binding"/>
    <property type="evidence" value="ECO:0007669"/>
    <property type="project" value="UniProtKB-UniRule"/>
</dbReference>
<dbReference type="PANTHER" id="PTHR11638:SF18">
    <property type="entry name" value="HEAT SHOCK PROTEIN 104"/>
    <property type="match status" value="1"/>
</dbReference>
<evidence type="ECO:0000256" key="9">
    <source>
        <dbReference type="ARBA" id="ARBA00026057"/>
    </source>
</evidence>
<evidence type="ECO:0000256" key="7">
    <source>
        <dbReference type="ARBA" id="ARBA00023054"/>
    </source>
</evidence>
<evidence type="ECO:0000256" key="4">
    <source>
        <dbReference type="ARBA" id="ARBA00022741"/>
    </source>
</evidence>
<keyword evidence="6 12" id="KW-0346">Stress response</keyword>
<feature type="coiled-coil region" evidence="12">
    <location>
        <begin position="412"/>
        <end position="492"/>
    </location>
</feature>
<protein>
    <recommendedName>
        <fullName evidence="12">Chaperone protein ClpB</fullName>
    </recommendedName>
</protein>
<dbReference type="Pfam" id="PF00004">
    <property type="entry name" value="AAA"/>
    <property type="match status" value="1"/>
</dbReference>
<comment type="function">
    <text evidence="12">Part of a stress-induced multi-chaperone system, it is involved in the recovery of the cell from heat-induced damage, in cooperation with DnaK, DnaJ and GrpE.</text>
</comment>
<dbReference type="Gene3D" id="3.40.50.300">
    <property type="entry name" value="P-loop containing nucleotide triphosphate hydrolases"/>
    <property type="match status" value="3"/>
</dbReference>
<proteinExistence type="inferred from homology"/>
<evidence type="ECO:0000256" key="11">
    <source>
        <dbReference type="RuleBase" id="RU004432"/>
    </source>
</evidence>
<keyword evidence="15" id="KW-0378">Hydrolase</keyword>
<keyword evidence="8 11" id="KW-0143">Chaperone</keyword>
<dbReference type="GO" id="GO:0006508">
    <property type="term" value="P:proteolysis"/>
    <property type="evidence" value="ECO:0007669"/>
    <property type="project" value="UniProtKB-KW"/>
</dbReference>
<comment type="subunit">
    <text evidence="9">Homohexamer. The oligomerization is ATP-dependent.</text>
</comment>
<keyword evidence="7 12" id="KW-0175">Coiled coil</keyword>
<dbReference type="InterPro" id="IPR050130">
    <property type="entry name" value="ClpA_ClpB"/>
</dbReference>
<dbReference type="Pfam" id="PF17871">
    <property type="entry name" value="AAA_lid_9"/>
    <property type="match status" value="1"/>
</dbReference>
<dbReference type="PROSITE" id="PS00871">
    <property type="entry name" value="CLPAB_2"/>
    <property type="match status" value="1"/>
</dbReference>
<evidence type="ECO:0000256" key="5">
    <source>
        <dbReference type="ARBA" id="ARBA00022840"/>
    </source>
</evidence>
<dbReference type="RefSeq" id="WP_091554792.1">
    <property type="nucleotide sequence ID" value="NZ_BNAC01000002.1"/>
</dbReference>
<feature type="domain" description="Clp R" evidence="14">
    <location>
        <begin position="1"/>
        <end position="145"/>
    </location>
</feature>
<dbReference type="InterPro" id="IPR036628">
    <property type="entry name" value="Clp_N_dom_sf"/>
</dbReference>
<evidence type="ECO:0000256" key="10">
    <source>
        <dbReference type="PROSITE-ProRule" id="PRU01251"/>
    </source>
</evidence>
<dbReference type="STRING" id="1225127.SAMN05661030_0747"/>
<dbReference type="PROSITE" id="PS00870">
    <property type="entry name" value="CLPAB_1"/>
    <property type="match status" value="1"/>
</dbReference>
<sequence>MDKLTTRAQEAIAAAQRLAVDRGQAALEPLHLLLALLDQTDGIAGPLLQATGAVPGEVRARAEAALRRMPSVSGSTVAAPAPSRDFLRVVNAAGEQATALGDEFVSTEHLIVGLAAVGGEAGSALTAAGATDEALLAAFRTVRGNRKVTSADPEGTYKALEKYAVDLTERAREGKVDPVIGRDTEIRRVVQVLSRRTKNNPVLIGEPGVGKTAIVEGLAQRIVAGDVPESLKGKRLMSLDLSAMVAGAKFRGEFEERLKAVLQEITESDGEVVTFIDELHTIVGAGASGDSAMDAGNMIKPMLARGELRMVGATTLDEYREHIEKDPALERRFQQVWVGEPSVEDTIGILRGLKERYEVHHGVRITDAAIVSAATLSDRYVTARFLPDKAIDLVDEAASRLRMEIDSRPVEVDEVERVVRRLEIEEMALAKEEDEASQQRLVALREDLADRRELLDQLTARWQQDKGAIDRIRETKERLETVRQEAERAERDGDLARVAELRYGQLPALEKALAEASASTADASMLKEEVGPDDIAEVVQSWTGIPAGRLLEGETAKLLRMEDVLSGRVVGQPEAVRAVADAVRRARSGVADPDRPTGSFLFLGPTGVGKTELAKALAEFLFDDERAMVRIDMSEYSEKHSVSRLVGAPPGYVGYEAGGQLTEAVRRRPYTIVLLDEVEKAHPDVFDVLLQVLDDGRLTDGQGRTVDFRNTILVLTSNLGSQVIADQSIAADAKRRAVDDVVRAHFKPEFLNRLDDVVVFRPLGTEELTGIVDIQVAVLARRLAARRLTLEVSDAAREWLAMNGFDPVYGARPLRRLVQSAIGDQLARALLSGDIRDGDVVAVDVAGELDAGLVVRRAGSTPPQADGAAEPPRELTA</sequence>
<dbReference type="GO" id="GO:0042026">
    <property type="term" value="P:protein refolding"/>
    <property type="evidence" value="ECO:0007669"/>
    <property type="project" value="UniProtKB-UniRule"/>
</dbReference>
<dbReference type="SUPFAM" id="SSF52540">
    <property type="entry name" value="P-loop containing nucleoside triphosphate hydrolases"/>
    <property type="match status" value="2"/>
</dbReference>
<keyword evidence="16" id="KW-1185">Reference proteome</keyword>
<dbReference type="GO" id="GO:0034605">
    <property type="term" value="P:cellular response to heat"/>
    <property type="evidence" value="ECO:0007669"/>
    <property type="project" value="TreeGrafter"/>
</dbReference>
<comment type="similarity">
    <text evidence="2 11">Belongs to the ClpA/ClpB family.</text>
</comment>
<dbReference type="NCBIfam" id="TIGR03346">
    <property type="entry name" value="chaperone_ClpB"/>
    <property type="match status" value="1"/>
</dbReference>
<dbReference type="InterPro" id="IPR041546">
    <property type="entry name" value="ClpA/ClpB_AAA_lid"/>
</dbReference>
<comment type="subunit">
    <text evidence="12">Homohexamer; The oligomerization is ATP-dependent.</text>
</comment>
<dbReference type="GO" id="GO:0008233">
    <property type="term" value="F:peptidase activity"/>
    <property type="evidence" value="ECO:0007669"/>
    <property type="project" value="UniProtKB-KW"/>
</dbReference>
<dbReference type="InterPro" id="IPR001270">
    <property type="entry name" value="ClpA/B"/>
</dbReference>
<evidence type="ECO:0000256" key="6">
    <source>
        <dbReference type="ARBA" id="ARBA00023016"/>
    </source>
</evidence>
<dbReference type="Pfam" id="PF02861">
    <property type="entry name" value="Clp_N"/>
    <property type="match status" value="1"/>
</dbReference>
<evidence type="ECO:0000256" key="2">
    <source>
        <dbReference type="ARBA" id="ARBA00008675"/>
    </source>
</evidence>
<dbReference type="CDD" id="cd00009">
    <property type="entry name" value="AAA"/>
    <property type="match status" value="1"/>
</dbReference>
<dbReference type="Pfam" id="PF10431">
    <property type="entry name" value="ClpB_D2-small"/>
    <property type="match status" value="1"/>
</dbReference>